<organism evidence="1 2">
    <name type="scientific">Nocardia wallacei</name>
    <dbReference type="NCBI Taxonomy" id="480035"/>
    <lineage>
        <taxon>Bacteria</taxon>
        <taxon>Bacillati</taxon>
        <taxon>Actinomycetota</taxon>
        <taxon>Actinomycetes</taxon>
        <taxon>Mycobacteriales</taxon>
        <taxon>Nocardiaceae</taxon>
        <taxon>Nocardia</taxon>
    </lineage>
</organism>
<dbReference type="AlphaFoldDB" id="A0A7G1KRF5"/>
<proteinExistence type="predicted"/>
<protein>
    <submittedName>
        <fullName evidence="1">Uncharacterized protein</fullName>
    </submittedName>
</protein>
<dbReference type="KEGG" id="nwl:NWFMUON74_55990"/>
<keyword evidence="2" id="KW-1185">Reference proteome</keyword>
<evidence type="ECO:0000313" key="2">
    <source>
        <dbReference type="Proteomes" id="UP000516173"/>
    </source>
</evidence>
<name>A0A7G1KRF5_9NOCA</name>
<dbReference type="Gene3D" id="1.10.260.40">
    <property type="entry name" value="lambda repressor-like DNA-binding domains"/>
    <property type="match status" value="1"/>
</dbReference>
<dbReference type="EMBL" id="AP023396">
    <property type="protein sequence ID" value="BCK57827.1"/>
    <property type="molecule type" value="Genomic_DNA"/>
</dbReference>
<accession>A0A7G1KRF5</accession>
<gene>
    <name evidence="1" type="ORF">NWFMUON74_55990</name>
</gene>
<dbReference type="InterPro" id="IPR010982">
    <property type="entry name" value="Lambda_DNA-bd_dom_sf"/>
</dbReference>
<dbReference type="SUPFAM" id="SSF47413">
    <property type="entry name" value="lambda repressor-like DNA-binding domains"/>
    <property type="match status" value="1"/>
</dbReference>
<evidence type="ECO:0000313" key="1">
    <source>
        <dbReference type="EMBL" id="BCK57827.1"/>
    </source>
</evidence>
<dbReference type="GO" id="GO:0003677">
    <property type="term" value="F:DNA binding"/>
    <property type="evidence" value="ECO:0007669"/>
    <property type="project" value="InterPro"/>
</dbReference>
<sequence length="125" mass="13919">MTATNTATKLIIRIIRHLEVGSSGAVDRGLDSEYGRVHSVPLADWLALIRGATRRRIVDGEESLAIGRRIKSRRERVGMSRPVLAGLIGKSAEWLKAVENGGFRRRSFRFCCASPKLSRFGTWPN</sequence>
<reference evidence="1 2" key="1">
    <citation type="submission" date="2020-08" db="EMBL/GenBank/DDBJ databases">
        <title>Genome Sequencing of Nocardia wallacei strain FMUON74 and assembly.</title>
        <authorList>
            <person name="Toyokawa M."/>
            <person name="Uesaka K."/>
        </authorList>
    </citation>
    <scope>NUCLEOTIDE SEQUENCE [LARGE SCALE GENOMIC DNA]</scope>
    <source>
        <strain evidence="1 2">FMUON74</strain>
    </source>
</reference>
<dbReference type="Proteomes" id="UP000516173">
    <property type="component" value="Chromosome"/>
</dbReference>